<feature type="domain" description="C2H2-type" evidence="2">
    <location>
        <begin position="21"/>
        <end position="43"/>
    </location>
</feature>
<reference evidence="3" key="3">
    <citation type="submission" date="2025-08" db="UniProtKB">
        <authorList>
            <consortium name="Ensembl"/>
        </authorList>
    </citation>
    <scope>IDENTIFICATION</scope>
    <source>
        <strain evidence="3">HNI</strain>
    </source>
</reference>
<sequence>MASIMDGLETPYEEDLEFIQCTVCEKSLKGESLFKIHLTTPAHLKKEHAVVASGQAVRQKMVPKFTDIIKYLDYLQLDEPIIGLSCLEEVPNPDPQLGPKFMCRLCKHPAILTDMVCHVIGRKHRQKYVEAKRPDLVTWDYKIQNTQAGKIMRAKAEIIERQDGRGYPQIMKRRGVEGKLNILRIPPRQRQSKEQSIPHRPTLDVPPLLPEFADFNNRKRSWDYPNAPGLHPDADANRDRPFQREAVFSQHRPADELQRGASLSKYRECSMNPDYHAPYEEQYVQDPQRRSLVEPLERPVYDNREPYGQGHDYQSEAASSYKRPYSERDPLEEFYAEEVRRGKSSHEYQTPHQGYTGGDQQRWSLERESGQHGGLDRAGRRGSSEPEAKRRNVSAAMEGEGGQDQLFNIIKDYHHEMRYLHQERSFDKPGPSREESPGAPVATNISNIPEPFKRFLTGGVMNEGLAKRKSRFSDATPEELEMTGQMFQGASRPSYSAAREEPRPMRAEQGGAQYSGHYGESRTPHHKEGYHQGSSESEGVFDMLKNVEIEDSEEAEFLKSKLATLMKEFQAKKREKGMAPGPHERNTRESFDHTRLEDPAFGSSHRRGWNQREHMPEEHYQARRYPAHEEPQQSVRTRYEDELASYPERFQEPMRPSEYQPGVGESRNSGAPPVFMEEGSRRLGDPSYSKNLDKITSALLELVARK</sequence>
<feature type="compositionally biased region" description="Basic and acidic residues" evidence="1">
    <location>
        <begin position="424"/>
        <end position="436"/>
    </location>
</feature>
<feature type="region of interest" description="Disordered" evidence="1">
    <location>
        <begin position="646"/>
        <end position="690"/>
    </location>
</feature>
<feature type="region of interest" description="Disordered" evidence="1">
    <location>
        <begin position="188"/>
        <end position="209"/>
    </location>
</feature>
<reference evidence="3" key="4">
    <citation type="submission" date="2025-09" db="UniProtKB">
        <authorList>
            <consortium name="Ensembl"/>
        </authorList>
    </citation>
    <scope>IDENTIFICATION</scope>
    <source>
        <strain evidence="3">HNI</strain>
    </source>
</reference>
<protein>
    <recommendedName>
        <fullName evidence="2">C2H2-type domain-containing protein</fullName>
    </recommendedName>
</protein>
<dbReference type="InterPro" id="IPR013087">
    <property type="entry name" value="Znf_C2H2_type"/>
</dbReference>
<evidence type="ECO:0000256" key="1">
    <source>
        <dbReference type="SAM" id="MobiDB-lite"/>
    </source>
</evidence>
<evidence type="ECO:0000313" key="3">
    <source>
        <dbReference type="Ensembl" id="ENSORLP00020019598.1"/>
    </source>
</evidence>
<feature type="compositionally biased region" description="Basic and acidic residues" evidence="1">
    <location>
        <begin position="324"/>
        <end position="346"/>
    </location>
</feature>
<dbReference type="PROSITE" id="PS00028">
    <property type="entry name" value="ZINC_FINGER_C2H2_1"/>
    <property type="match status" value="1"/>
</dbReference>
<reference evidence="3 4" key="2">
    <citation type="submission" date="2017-04" db="EMBL/GenBank/DDBJ databases">
        <title>CpG methylation of centromeres and impact of large insertions on vertebrate speciation.</title>
        <authorList>
            <person name="Ichikawa K."/>
            <person name="Yoshimura J."/>
            <person name="Morishita S."/>
        </authorList>
    </citation>
    <scope>NUCLEOTIDE SEQUENCE</scope>
    <source>
        <strain evidence="3 4">HNI</strain>
    </source>
</reference>
<feature type="region of interest" description="Disordered" evidence="1">
    <location>
        <begin position="572"/>
        <end position="612"/>
    </location>
</feature>
<evidence type="ECO:0000313" key="4">
    <source>
        <dbReference type="Proteomes" id="UP000265180"/>
    </source>
</evidence>
<evidence type="ECO:0000259" key="2">
    <source>
        <dbReference type="PROSITE" id="PS00028"/>
    </source>
</evidence>
<reference key="1">
    <citation type="journal article" date="2007" name="Nature">
        <title>The medaka draft genome and insights into vertebrate genome evolution.</title>
        <authorList>
            <person name="Kasahara M."/>
            <person name="Naruse K."/>
            <person name="Sasaki S."/>
            <person name="Nakatani Y."/>
            <person name="Qu W."/>
            <person name="Ahsan B."/>
            <person name="Yamada T."/>
            <person name="Nagayasu Y."/>
            <person name="Doi K."/>
            <person name="Kasai Y."/>
            <person name="Jindo T."/>
            <person name="Kobayashi D."/>
            <person name="Shimada A."/>
            <person name="Toyoda A."/>
            <person name="Kuroki Y."/>
            <person name="Fujiyama A."/>
            <person name="Sasaki T."/>
            <person name="Shimizu A."/>
            <person name="Asakawa S."/>
            <person name="Shimizu N."/>
            <person name="Hashimoto S."/>
            <person name="Yang J."/>
            <person name="Lee Y."/>
            <person name="Matsushima K."/>
            <person name="Sugano S."/>
            <person name="Sakaizumi M."/>
            <person name="Narita T."/>
            <person name="Ohishi K."/>
            <person name="Haga S."/>
            <person name="Ohta F."/>
            <person name="Nomoto H."/>
            <person name="Nogata K."/>
            <person name="Morishita T."/>
            <person name="Endo T."/>
            <person name="Shin-I T."/>
            <person name="Takeda H."/>
            <person name="Morishita S."/>
            <person name="Kohara Y."/>
        </authorList>
    </citation>
    <scope>NUCLEOTIDE SEQUENCE [LARGE SCALE GENOMIC DNA]</scope>
    <source>
        <strain>Hd-rR</strain>
    </source>
</reference>
<dbReference type="Ensembl" id="ENSORLT00020028746.1">
    <property type="protein sequence ID" value="ENSORLP00020019598.1"/>
    <property type="gene ID" value="ENSORLG00020020606.1"/>
</dbReference>
<feature type="compositionally biased region" description="Basic and acidic residues" evidence="1">
    <location>
        <begin position="364"/>
        <end position="390"/>
    </location>
</feature>
<name>A0A3P9LG79_ORYLA</name>
<feature type="compositionally biased region" description="Polar residues" evidence="1">
    <location>
        <begin position="347"/>
        <end position="363"/>
    </location>
</feature>
<organism evidence="3 4">
    <name type="scientific">Oryzias latipes</name>
    <name type="common">Japanese rice fish</name>
    <name type="synonym">Japanese killifish</name>
    <dbReference type="NCBI Taxonomy" id="8090"/>
    <lineage>
        <taxon>Eukaryota</taxon>
        <taxon>Metazoa</taxon>
        <taxon>Chordata</taxon>
        <taxon>Craniata</taxon>
        <taxon>Vertebrata</taxon>
        <taxon>Euteleostomi</taxon>
        <taxon>Actinopterygii</taxon>
        <taxon>Neopterygii</taxon>
        <taxon>Teleostei</taxon>
        <taxon>Neoteleostei</taxon>
        <taxon>Acanthomorphata</taxon>
        <taxon>Ovalentaria</taxon>
        <taxon>Atherinomorphae</taxon>
        <taxon>Beloniformes</taxon>
        <taxon>Adrianichthyidae</taxon>
        <taxon>Oryziinae</taxon>
        <taxon>Oryzias</taxon>
    </lineage>
</organism>
<feature type="region of interest" description="Disordered" evidence="1">
    <location>
        <begin position="424"/>
        <end position="446"/>
    </location>
</feature>
<feature type="compositionally biased region" description="Basic and acidic residues" evidence="1">
    <location>
        <begin position="519"/>
        <end position="530"/>
    </location>
</feature>
<proteinExistence type="predicted"/>
<feature type="compositionally biased region" description="Basic and acidic residues" evidence="1">
    <location>
        <begin position="582"/>
        <end position="598"/>
    </location>
</feature>
<accession>A0A3P9LG79</accession>
<feature type="region of interest" description="Disordered" evidence="1">
    <location>
        <begin position="515"/>
        <end position="536"/>
    </location>
</feature>
<feature type="region of interest" description="Disordered" evidence="1">
    <location>
        <begin position="301"/>
        <end position="400"/>
    </location>
</feature>
<dbReference type="AlphaFoldDB" id="A0A3P9LG79"/>
<dbReference type="Proteomes" id="UP000265180">
    <property type="component" value="Chromosome 11"/>
</dbReference>